<gene>
    <name evidence="1" type="ORF">FHR27_000022</name>
</gene>
<dbReference type="AlphaFoldDB" id="A0A7Y9XHN9"/>
<protein>
    <submittedName>
        <fullName evidence="1">Uncharacterized protein</fullName>
    </submittedName>
</protein>
<reference evidence="1 2" key="1">
    <citation type="submission" date="2020-07" db="EMBL/GenBank/DDBJ databases">
        <title>Genomic analyses of the natural microbiome of Caenorhabditis elegans.</title>
        <authorList>
            <person name="Samuel B."/>
        </authorList>
    </citation>
    <scope>NUCLEOTIDE SEQUENCE [LARGE SCALE GENOMIC DNA]</scope>
    <source>
        <strain evidence="1 2">BIGb0408</strain>
    </source>
</reference>
<accession>A0A7Y9XHN9</accession>
<dbReference type="Proteomes" id="UP000578688">
    <property type="component" value="Unassembled WGS sequence"/>
</dbReference>
<keyword evidence="2" id="KW-1185">Reference proteome</keyword>
<organism evidence="1 2">
    <name type="scientific">Phytopseudomonas flavescens</name>
    <dbReference type="NCBI Taxonomy" id="29435"/>
    <lineage>
        <taxon>Bacteria</taxon>
        <taxon>Pseudomonadati</taxon>
        <taxon>Pseudomonadota</taxon>
        <taxon>Gammaproteobacteria</taxon>
        <taxon>Pseudomonadales</taxon>
        <taxon>Pseudomonadaceae</taxon>
        <taxon>Phytopseudomonas</taxon>
    </lineage>
</organism>
<evidence type="ECO:0000313" key="1">
    <source>
        <dbReference type="EMBL" id="NYH71412.1"/>
    </source>
</evidence>
<proteinExistence type="predicted"/>
<evidence type="ECO:0000313" key="2">
    <source>
        <dbReference type="Proteomes" id="UP000578688"/>
    </source>
</evidence>
<name>A0A7Y9XHN9_9GAMM</name>
<dbReference type="EMBL" id="JACBYV010000001">
    <property type="protein sequence ID" value="NYH71412.1"/>
    <property type="molecule type" value="Genomic_DNA"/>
</dbReference>
<comment type="caution">
    <text evidence="1">The sequence shown here is derived from an EMBL/GenBank/DDBJ whole genome shotgun (WGS) entry which is preliminary data.</text>
</comment>
<dbReference type="RefSeq" id="WP_218878435.1">
    <property type="nucleotide sequence ID" value="NZ_JACBYV010000001.1"/>
</dbReference>
<sequence>MSNLVKSLFGADSRGKGCIGYTLEDLDRVGRLYNIEVKDSPRAFLVEMGKSSGGLIGDDVIHIYRPHWFVRDYLLF</sequence>